<keyword evidence="3" id="KW-0328">Glycosyltransferase</keyword>
<dbReference type="GO" id="GO:0005886">
    <property type="term" value="C:plasma membrane"/>
    <property type="evidence" value="ECO:0007669"/>
    <property type="project" value="UniProtKB-SubCell"/>
</dbReference>
<comment type="caution">
    <text evidence="10">The sequence shown here is derived from an EMBL/GenBank/DDBJ whole genome shotgun (WGS) entry which is preliminary data.</text>
</comment>
<dbReference type="EMBL" id="MHQM01000004">
    <property type="protein sequence ID" value="OHA04270.1"/>
    <property type="molecule type" value="Genomic_DNA"/>
</dbReference>
<keyword evidence="7 8" id="KW-0472">Membrane</keyword>
<keyword evidence="6 8" id="KW-1133">Transmembrane helix</keyword>
<feature type="transmembrane region" description="Helical" evidence="8">
    <location>
        <begin position="413"/>
        <end position="432"/>
    </location>
</feature>
<feature type="transmembrane region" description="Helical" evidence="8">
    <location>
        <begin position="158"/>
        <end position="179"/>
    </location>
</feature>
<dbReference type="InterPro" id="IPR038731">
    <property type="entry name" value="RgtA/B/C-like"/>
</dbReference>
<dbReference type="InterPro" id="IPR050297">
    <property type="entry name" value="LipidA_mod_glycosyltrf_83"/>
</dbReference>
<dbReference type="GO" id="GO:0009103">
    <property type="term" value="P:lipopolysaccharide biosynthetic process"/>
    <property type="evidence" value="ECO:0007669"/>
    <property type="project" value="UniProtKB-ARBA"/>
</dbReference>
<evidence type="ECO:0000256" key="5">
    <source>
        <dbReference type="ARBA" id="ARBA00022692"/>
    </source>
</evidence>
<evidence type="ECO:0000256" key="1">
    <source>
        <dbReference type="ARBA" id="ARBA00004651"/>
    </source>
</evidence>
<name>A0A1G2KXZ7_9BACT</name>
<dbReference type="Pfam" id="PF13231">
    <property type="entry name" value="PMT_2"/>
    <property type="match status" value="1"/>
</dbReference>
<dbReference type="GO" id="GO:0016763">
    <property type="term" value="F:pentosyltransferase activity"/>
    <property type="evidence" value="ECO:0007669"/>
    <property type="project" value="TreeGrafter"/>
</dbReference>
<dbReference type="PANTHER" id="PTHR33908:SF11">
    <property type="entry name" value="MEMBRANE PROTEIN"/>
    <property type="match status" value="1"/>
</dbReference>
<evidence type="ECO:0000259" key="9">
    <source>
        <dbReference type="Pfam" id="PF13231"/>
    </source>
</evidence>
<feature type="transmembrane region" description="Helical" evidence="8">
    <location>
        <begin position="133"/>
        <end position="152"/>
    </location>
</feature>
<feature type="transmembrane region" description="Helical" evidence="8">
    <location>
        <begin position="7"/>
        <end position="24"/>
    </location>
</feature>
<evidence type="ECO:0000256" key="4">
    <source>
        <dbReference type="ARBA" id="ARBA00022679"/>
    </source>
</evidence>
<evidence type="ECO:0000256" key="3">
    <source>
        <dbReference type="ARBA" id="ARBA00022676"/>
    </source>
</evidence>
<keyword evidence="5 8" id="KW-0812">Transmembrane</keyword>
<gene>
    <name evidence="10" type="ORF">A3J58_00985</name>
</gene>
<dbReference type="PANTHER" id="PTHR33908">
    <property type="entry name" value="MANNOSYLTRANSFERASE YKCB-RELATED"/>
    <property type="match status" value="1"/>
</dbReference>
<dbReference type="GO" id="GO:0000030">
    <property type="term" value="F:mannosyltransferase activity"/>
    <property type="evidence" value="ECO:0007669"/>
    <property type="project" value="InterPro"/>
</dbReference>
<evidence type="ECO:0000256" key="2">
    <source>
        <dbReference type="ARBA" id="ARBA00022475"/>
    </source>
</evidence>
<organism evidence="10 11">
    <name type="scientific">Candidatus Sungbacteria bacterium RIFCSPHIGHO2_02_FULL_52_23</name>
    <dbReference type="NCBI Taxonomy" id="1802274"/>
    <lineage>
        <taxon>Bacteria</taxon>
        <taxon>Candidatus Sungiibacteriota</taxon>
    </lineage>
</organism>
<protein>
    <recommendedName>
        <fullName evidence="9">Glycosyltransferase RgtA/B/C/D-like domain-containing protein</fullName>
    </recommendedName>
</protein>
<sequence>MKKSTIPAIGILAIMLVVMIASVWNDSATMDELAHIPAGFGYITQGDYRLNPEHPPLVKALSALVAEIVARPHFPIDTPYWRDEINGQWAQGAVFLYESGNDADSVIFWSRLPLIILTAVLGWLIFLWTRKKFGAMTALLALTFFAFSPTILAHGRYVTTDIGATLGFFIGITSFIAFLERPDRKRIIIAGLCFGIAQLLKFSLVLLVPIDLILLTAWVAAGAMMTFGERMRMALNLFGRMLIASLIALAVIWGAYAVLVRNYPQEKQLHDTQFLLSSYGLRSAVDMDIALIRNPVTRPLGEYLLGVLMVQQRSAGGNTAFFLGEVSAAGSRLYFPLLYVLKEPLALHFLLLVAIATGVWKFFRMPREDISIISRMRRWIGRHFAEFSALAFIAFYWLFSIKSPLNIGVRHVLPTFPFIYIFIAQHTSLWLAPAQDTQARTPARQLSQFAARLIVALGKYGVVCLLLLWLVIDTIIASPHFLSYYNELAGGSRNGWKIAVDSNYDWGQDLKRLADFMDQNNIGKISLEYFGGGSPRYYLGERFEPWQSSKGRPHGYFAVSSTFRQGALGAPAPGFYRRPEDSYDWLMPYEPIAQIGNSIFVYDLP</sequence>
<feature type="transmembrane region" description="Helical" evidence="8">
    <location>
        <begin position="453"/>
        <end position="472"/>
    </location>
</feature>
<feature type="domain" description="Glycosyltransferase RgtA/B/C/D-like" evidence="9">
    <location>
        <begin position="110"/>
        <end position="217"/>
    </location>
</feature>
<accession>A0A1G2KXZ7</accession>
<feature type="transmembrane region" description="Helical" evidence="8">
    <location>
        <begin position="241"/>
        <end position="259"/>
    </location>
</feature>
<comment type="subcellular location">
    <subcellularLocation>
        <location evidence="1">Cell membrane</location>
        <topology evidence="1">Multi-pass membrane protein</topology>
    </subcellularLocation>
</comment>
<feature type="transmembrane region" description="Helical" evidence="8">
    <location>
        <begin position="384"/>
        <end position="401"/>
    </location>
</feature>
<reference evidence="10 11" key="1">
    <citation type="journal article" date="2016" name="Nat. Commun.">
        <title>Thousands of microbial genomes shed light on interconnected biogeochemical processes in an aquifer system.</title>
        <authorList>
            <person name="Anantharaman K."/>
            <person name="Brown C.T."/>
            <person name="Hug L.A."/>
            <person name="Sharon I."/>
            <person name="Castelle C.J."/>
            <person name="Probst A.J."/>
            <person name="Thomas B.C."/>
            <person name="Singh A."/>
            <person name="Wilkins M.J."/>
            <person name="Karaoz U."/>
            <person name="Brodie E.L."/>
            <person name="Williams K.H."/>
            <person name="Hubbard S.S."/>
            <person name="Banfield J.F."/>
        </authorList>
    </citation>
    <scope>NUCLEOTIDE SEQUENCE [LARGE SCALE GENOMIC DNA]</scope>
</reference>
<evidence type="ECO:0000256" key="7">
    <source>
        <dbReference type="ARBA" id="ARBA00023136"/>
    </source>
</evidence>
<proteinExistence type="predicted"/>
<keyword evidence="4" id="KW-0808">Transferase</keyword>
<feature type="transmembrane region" description="Helical" evidence="8">
    <location>
        <begin position="345"/>
        <end position="363"/>
    </location>
</feature>
<dbReference type="Proteomes" id="UP000178510">
    <property type="component" value="Unassembled WGS sequence"/>
</dbReference>
<feature type="transmembrane region" description="Helical" evidence="8">
    <location>
        <begin position="106"/>
        <end position="126"/>
    </location>
</feature>
<dbReference type="AlphaFoldDB" id="A0A1G2KXZ7"/>
<evidence type="ECO:0000313" key="11">
    <source>
        <dbReference type="Proteomes" id="UP000178510"/>
    </source>
</evidence>
<dbReference type="GO" id="GO:0006493">
    <property type="term" value="P:protein O-linked glycosylation"/>
    <property type="evidence" value="ECO:0007669"/>
    <property type="project" value="InterPro"/>
</dbReference>
<dbReference type="STRING" id="1802274.A3J58_00985"/>
<evidence type="ECO:0000256" key="8">
    <source>
        <dbReference type="SAM" id="Phobius"/>
    </source>
</evidence>
<evidence type="ECO:0000313" key="10">
    <source>
        <dbReference type="EMBL" id="OHA04270.1"/>
    </source>
</evidence>
<keyword evidence="2" id="KW-1003">Cell membrane</keyword>
<evidence type="ECO:0000256" key="6">
    <source>
        <dbReference type="ARBA" id="ARBA00022989"/>
    </source>
</evidence>